<evidence type="ECO:0000256" key="7">
    <source>
        <dbReference type="ARBA" id="ARBA00022679"/>
    </source>
</evidence>
<dbReference type="GO" id="GO:0030488">
    <property type="term" value="P:tRNA methylation"/>
    <property type="evidence" value="ECO:0007669"/>
    <property type="project" value="UniProtKB-UniRule"/>
</dbReference>
<keyword evidence="7 14" id="KW-0808">Transferase</keyword>
<dbReference type="InterPro" id="IPR027492">
    <property type="entry name" value="RNA_MTrfase_RlmN"/>
</dbReference>
<dbReference type="PIRSF" id="PIRSF006004">
    <property type="entry name" value="CHP00048"/>
    <property type="match status" value="1"/>
</dbReference>
<comment type="caution">
    <text evidence="17">The sequence shown here is derived from an EMBL/GenBank/DDBJ whole genome shotgun (WGS) entry which is preliminary data.</text>
</comment>
<evidence type="ECO:0000256" key="12">
    <source>
        <dbReference type="ARBA" id="ARBA00023014"/>
    </source>
</evidence>
<dbReference type="AlphaFoldDB" id="A0A1L9B023"/>
<evidence type="ECO:0000256" key="8">
    <source>
        <dbReference type="ARBA" id="ARBA00022691"/>
    </source>
</evidence>
<proteinExistence type="inferred from homology"/>
<evidence type="ECO:0000313" key="18">
    <source>
        <dbReference type="Proteomes" id="UP000182229"/>
    </source>
</evidence>
<sequence length="387" mass="43099">MTPTEPASATVDTAAPPVTVPTPAATPRTEVSSLTLEGLTRFLTEQLGERAFRAGQLYRWIHQRGATSFDEMTDLSKALREKLKVRAEIVPLVKDAEQRSVDGTIKYRWKTRDGRYIESVYMPSEDRKTLCVSTQVGCAMACTFCMTGTLGLKRNLTPGEIVAQVHAVNREVRRNEGLETLRPLSNLVFMGMGEPLHNFENLKTALSILQSEDGPNFSHRHITVSTVGLVPMIERFGQETDVKLAISLNASTDEQRSKTMPVNRKWNIAALLDACRKFPLRQGRRITFEYVLLRDFNDSDEDAARLIKLLEGIPAKVNLIPYNENPGLGFQTTMDERAERFRELLCAGHVAAFIRQNRGRDIAGACGQLANRGGESPSETPQSPELP</sequence>
<dbReference type="EMBL" id="MPIN01000013">
    <property type="protein sequence ID" value="OJH35605.1"/>
    <property type="molecule type" value="Genomic_DNA"/>
</dbReference>
<evidence type="ECO:0000256" key="2">
    <source>
        <dbReference type="ARBA" id="ARBA00007544"/>
    </source>
</evidence>
<dbReference type="GO" id="GO:0002935">
    <property type="term" value="F:tRNA (adenine(37)-C2)-methyltransferase activity"/>
    <property type="evidence" value="ECO:0007669"/>
    <property type="project" value="UniProtKB-UniRule"/>
</dbReference>
<evidence type="ECO:0000256" key="6">
    <source>
        <dbReference type="ARBA" id="ARBA00022603"/>
    </source>
</evidence>
<dbReference type="PANTHER" id="PTHR30544:SF5">
    <property type="entry name" value="RADICAL SAM CORE DOMAIN-CONTAINING PROTEIN"/>
    <property type="match status" value="1"/>
</dbReference>
<name>A0A1L9B023_9BACT</name>
<dbReference type="HAMAP" id="MF_01849">
    <property type="entry name" value="RNA_methyltr_RlmN"/>
    <property type="match status" value="1"/>
</dbReference>
<keyword evidence="9 14" id="KW-0819">tRNA processing</keyword>
<gene>
    <name evidence="14" type="primary">rlmN</name>
    <name evidence="17" type="ORF">BON30_36640</name>
</gene>
<evidence type="ECO:0000256" key="13">
    <source>
        <dbReference type="ARBA" id="ARBA00023157"/>
    </source>
</evidence>
<feature type="binding site" evidence="14">
    <location>
        <position position="225"/>
    </location>
    <ligand>
        <name>S-adenosyl-L-methionine</name>
        <dbReference type="ChEBI" id="CHEBI:59789"/>
    </ligand>
</feature>
<reference evidence="17 18" key="2">
    <citation type="submission" date="2016-12" db="EMBL/GenBank/DDBJ databases">
        <title>Draft Genome Sequence of Cystobacter ferrugineus Strain Cbfe23.</title>
        <authorList>
            <person name="Akbar S."/>
            <person name="Dowd S.E."/>
            <person name="Stevens D.C."/>
        </authorList>
    </citation>
    <scope>NUCLEOTIDE SEQUENCE [LARGE SCALE GENOMIC DNA]</scope>
    <source>
        <strain evidence="17 18">Cbfe23</strain>
    </source>
</reference>
<keyword evidence="4 14" id="KW-0963">Cytoplasm</keyword>
<feature type="active site" description="S-methylcysteine intermediate" evidence="14">
    <location>
        <position position="366"/>
    </location>
</feature>
<feature type="binding site" evidence="14">
    <location>
        <position position="138"/>
    </location>
    <ligand>
        <name>[4Fe-4S] cluster</name>
        <dbReference type="ChEBI" id="CHEBI:49883"/>
        <note>4Fe-4S-S-AdoMet</note>
    </ligand>
</feature>
<keyword evidence="10 14" id="KW-0479">Metal-binding</keyword>
<dbReference type="InterPro" id="IPR040072">
    <property type="entry name" value="Methyltransferase_A"/>
</dbReference>
<comment type="similarity">
    <text evidence="2 14">Belongs to the radical SAM superfamily. RlmN family.</text>
</comment>
<dbReference type="FunFam" id="3.20.20.70:FF:000014">
    <property type="entry name" value="Probable dual-specificity RNA methyltransferase RlmN"/>
    <property type="match status" value="1"/>
</dbReference>
<evidence type="ECO:0000256" key="15">
    <source>
        <dbReference type="SAM" id="MobiDB-lite"/>
    </source>
</evidence>
<keyword evidence="11 14" id="KW-0408">Iron</keyword>
<feature type="region of interest" description="Disordered" evidence="15">
    <location>
        <begin position="1"/>
        <end position="26"/>
    </location>
</feature>
<dbReference type="Pfam" id="PF04055">
    <property type="entry name" value="Radical_SAM"/>
    <property type="match status" value="1"/>
</dbReference>
<dbReference type="GO" id="GO:0051539">
    <property type="term" value="F:4 iron, 4 sulfur cluster binding"/>
    <property type="evidence" value="ECO:0007669"/>
    <property type="project" value="UniProtKB-UniRule"/>
</dbReference>
<feature type="binding site" evidence="14">
    <location>
        <position position="323"/>
    </location>
    <ligand>
        <name>S-adenosyl-L-methionine</name>
        <dbReference type="ChEBI" id="CHEBI:59789"/>
    </ligand>
</feature>
<comment type="cofactor">
    <cofactor evidence="14">
        <name>[4Fe-4S] cluster</name>
        <dbReference type="ChEBI" id="CHEBI:49883"/>
    </cofactor>
    <text evidence="14">Binds 1 [4Fe-4S] cluster. The cluster is coordinated with 3 cysteines and an exchangeable S-adenosyl-L-methionine.</text>
</comment>
<organism evidence="17 18">
    <name type="scientific">Cystobacter ferrugineus</name>
    <dbReference type="NCBI Taxonomy" id="83449"/>
    <lineage>
        <taxon>Bacteria</taxon>
        <taxon>Pseudomonadati</taxon>
        <taxon>Myxococcota</taxon>
        <taxon>Myxococcia</taxon>
        <taxon>Myxococcales</taxon>
        <taxon>Cystobacterineae</taxon>
        <taxon>Archangiaceae</taxon>
        <taxon>Cystobacter</taxon>
    </lineage>
</organism>
<evidence type="ECO:0000256" key="3">
    <source>
        <dbReference type="ARBA" id="ARBA00022485"/>
    </source>
</evidence>
<keyword evidence="18" id="KW-1185">Reference proteome</keyword>
<comment type="function">
    <text evidence="14">Specifically methylates position 2 of adenine 2503 in 23S rRNA and position 2 of adenine 37 in tRNAs.</text>
</comment>
<dbReference type="Pfam" id="PF21016">
    <property type="entry name" value="RlmN_N"/>
    <property type="match status" value="1"/>
</dbReference>
<feature type="binding site" evidence="14">
    <location>
        <begin position="193"/>
        <end position="194"/>
    </location>
    <ligand>
        <name>S-adenosyl-L-methionine</name>
        <dbReference type="ChEBI" id="CHEBI:59789"/>
    </ligand>
</feature>
<dbReference type="SFLD" id="SFLDS00029">
    <property type="entry name" value="Radical_SAM"/>
    <property type="match status" value="1"/>
</dbReference>
<evidence type="ECO:0000256" key="11">
    <source>
        <dbReference type="ARBA" id="ARBA00023004"/>
    </source>
</evidence>
<dbReference type="STRING" id="83449.BON30_36640"/>
<comment type="miscellaneous">
    <text evidence="14">Reaction proceeds by a ping-pong mechanism involving intermediate methylation of a conserved cysteine residue.</text>
</comment>
<evidence type="ECO:0000256" key="4">
    <source>
        <dbReference type="ARBA" id="ARBA00022490"/>
    </source>
</evidence>
<evidence type="ECO:0000256" key="1">
    <source>
        <dbReference type="ARBA" id="ARBA00004496"/>
    </source>
</evidence>
<dbReference type="GO" id="GO:0000049">
    <property type="term" value="F:tRNA binding"/>
    <property type="evidence" value="ECO:0007669"/>
    <property type="project" value="UniProtKB-UniRule"/>
</dbReference>
<reference evidence="18" key="1">
    <citation type="submission" date="2016-11" db="EMBL/GenBank/DDBJ databases">
        <authorList>
            <person name="Shukria A."/>
            <person name="Stevens D.C."/>
        </authorList>
    </citation>
    <scope>NUCLEOTIDE SEQUENCE [LARGE SCALE GENOMIC DNA]</scope>
    <source>
        <strain evidence="18">Cbfe23</strain>
    </source>
</reference>
<dbReference type="FunFam" id="1.10.150.530:FF:000003">
    <property type="entry name" value="Dual-specificity RNA methyltransferase RlmN"/>
    <property type="match status" value="1"/>
</dbReference>
<evidence type="ECO:0000256" key="14">
    <source>
        <dbReference type="HAMAP-Rule" id="MF_01849"/>
    </source>
</evidence>
<dbReference type="Gene3D" id="1.10.150.530">
    <property type="match status" value="1"/>
</dbReference>
<evidence type="ECO:0000259" key="16">
    <source>
        <dbReference type="PROSITE" id="PS51918"/>
    </source>
</evidence>
<keyword evidence="8 14" id="KW-0949">S-adenosyl-L-methionine</keyword>
<dbReference type="GO" id="GO:0070475">
    <property type="term" value="P:rRNA base methylation"/>
    <property type="evidence" value="ECO:0007669"/>
    <property type="project" value="UniProtKB-UniRule"/>
</dbReference>
<feature type="binding site" evidence="14">
    <location>
        <begin position="247"/>
        <end position="249"/>
    </location>
    <ligand>
        <name>S-adenosyl-L-methionine</name>
        <dbReference type="ChEBI" id="CHEBI:59789"/>
    </ligand>
</feature>
<dbReference type="GO" id="GO:0046872">
    <property type="term" value="F:metal ion binding"/>
    <property type="evidence" value="ECO:0007669"/>
    <property type="project" value="UniProtKB-KW"/>
</dbReference>
<dbReference type="SFLD" id="SFLDF00275">
    <property type="entry name" value="adenosine_C2_methyltransferase"/>
    <property type="match status" value="1"/>
</dbReference>
<dbReference type="NCBIfam" id="TIGR00048">
    <property type="entry name" value="rRNA_mod_RlmN"/>
    <property type="match status" value="1"/>
</dbReference>
<keyword evidence="12 14" id="KW-0411">Iron-sulfur</keyword>
<dbReference type="PROSITE" id="PS51918">
    <property type="entry name" value="RADICAL_SAM"/>
    <property type="match status" value="1"/>
</dbReference>
<feature type="active site" description="Proton acceptor" evidence="14">
    <location>
        <position position="118"/>
    </location>
</feature>
<dbReference type="Proteomes" id="UP000182229">
    <property type="component" value="Unassembled WGS sequence"/>
</dbReference>
<evidence type="ECO:0000256" key="9">
    <source>
        <dbReference type="ARBA" id="ARBA00022694"/>
    </source>
</evidence>
<dbReference type="InterPro" id="IPR048641">
    <property type="entry name" value="RlmN_N"/>
</dbReference>
<dbReference type="EC" id="2.1.1.192" evidence="14"/>
<comment type="catalytic activity">
    <reaction evidence="14">
        <text>adenosine(37) in tRNA + 2 reduced [2Fe-2S]-[ferredoxin] + 2 S-adenosyl-L-methionine = 2-methyladenosine(37) in tRNA + 5'-deoxyadenosine + L-methionine + 2 oxidized [2Fe-2S]-[ferredoxin] + S-adenosyl-L-homocysteine</text>
        <dbReference type="Rhea" id="RHEA:43332"/>
        <dbReference type="Rhea" id="RHEA-COMP:10000"/>
        <dbReference type="Rhea" id="RHEA-COMP:10001"/>
        <dbReference type="Rhea" id="RHEA-COMP:10162"/>
        <dbReference type="Rhea" id="RHEA-COMP:10485"/>
        <dbReference type="ChEBI" id="CHEBI:17319"/>
        <dbReference type="ChEBI" id="CHEBI:33737"/>
        <dbReference type="ChEBI" id="CHEBI:33738"/>
        <dbReference type="ChEBI" id="CHEBI:57844"/>
        <dbReference type="ChEBI" id="CHEBI:57856"/>
        <dbReference type="ChEBI" id="CHEBI:59789"/>
        <dbReference type="ChEBI" id="CHEBI:74411"/>
        <dbReference type="ChEBI" id="CHEBI:74497"/>
        <dbReference type="EC" id="2.1.1.192"/>
    </reaction>
</comment>
<accession>A0A1L9B023</accession>
<protein>
    <recommendedName>
        <fullName evidence="14">Probable dual-specificity RNA methyltransferase RlmN</fullName>
        <ecNumber evidence="14">2.1.1.192</ecNumber>
    </recommendedName>
    <alternativeName>
        <fullName evidence="14">23S rRNA (adenine(2503)-C(2))-methyltransferase</fullName>
    </alternativeName>
    <alternativeName>
        <fullName evidence="14">23S rRNA m2A2503 methyltransferase</fullName>
    </alternativeName>
    <alternativeName>
        <fullName evidence="14">Ribosomal RNA large subunit methyltransferase N</fullName>
    </alternativeName>
    <alternativeName>
        <fullName evidence="14">tRNA (adenine(37)-C(2))-methyltransferase</fullName>
    </alternativeName>
    <alternativeName>
        <fullName evidence="14">tRNA m2A37 methyltransferase</fullName>
    </alternativeName>
</protein>
<dbReference type="InterPro" id="IPR013785">
    <property type="entry name" value="Aldolase_TIM"/>
</dbReference>
<dbReference type="CDD" id="cd01335">
    <property type="entry name" value="Radical_SAM"/>
    <property type="match status" value="1"/>
</dbReference>
<dbReference type="SFLD" id="SFLDG01062">
    <property type="entry name" value="methyltransferase_(Class_A)"/>
    <property type="match status" value="1"/>
</dbReference>
<keyword evidence="3 14" id="KW-0004">4Fe-4S</keyword>
<dbReference type="InterPro" id="IPR058240">
    <property type="entry name" value="rSAM_sf"/>
</dbReference>
<dbReference type="RefSeq" id="WP_071903182.1">
    <property type="nucleotide sequence ID" value="NZ_MPIN01000013.1"/>
</dbReference>
<dbReference type="GO" id="GO:0005737">
    <property type="term" value="C:cytoplasm"/>
    <property type="evidence" value="ECO:0007669"/>
    <property type="project" value="UniProtKB-SubCell"/>
</dbReference>
<feature type="binding site" evidence="14">
    <location>
        <position position="142"/>
    </location>
    <ligand>
        <name>[4Fe-4S] cluster</name>
        <dbReference type="ChEBI" id="CHEBI:49883"/>
        <note>4Fe-4S-S-AdoMet</note>
    </ligand>
</feature>
<dbReference type="GO" id="GO:0070040">
    <property type="term" value="F:rRNA (adenine(2503)-C2-)-methyltransferase activity"/>
    <property type="evidence" value="ECO:0007669"/>
    <property type="project" value="UniProtKB-UniRule"/>
</dbReference>
<feature type="domain" description="Radical SAM core" evidence="16">
    <location>
        <begin position="124"/>
        <end position="360"/>
    </location>
</feature>
<evidence type="ECO:0000256" key="10">
    <source>
        <dbReference type="ARBA" id="ARBA00022723"/>
    </source>
</evidence>
<dbReference type="GO" id="GO:0019843">
    <property type="term" value="F:rRNA binding"/>
    <property type="evidence" value="ECO:0007669"/>
    <property type="project" value="UniProtKB-UniRule"/>
</dbReference>
<keyword evidence="5 14" id="KW-0698">rRNA processing</keyword>
<dbReference type="OrthoDB" id="9793973at2"/>
<dbReference type="Gene3D" id="3.20.20.70">
    <property type="entry name" value="Aldolase class I"/>
    <property type="match status" value="1"/>
</dbReference>
<dbReference type="InterPro" id="IPR004383">
    <property type="entry name" value="rRNA_lsu_MTrfase_RlmN/Cfr"/>
</dbReference>
<keyword evidence="13 14" id="KW-1015">Disulfide bond</keyword>
<comment type="catalytic activity">
    <reaction evidence="14">
        <text>adenosine(2503) in 23S rRNA + 2 reduced [2Fe-2S]-[ferredoxin] + 2 S-adenosyl-L-methionine = 2-methyladenosine(2503) in 23S rRNA + 5'-deoxyadenosine + L-methionine + 2 oxidized [2Fe-2S]-[ferredoxin] + S-adenosyl-L-homocysteine</text>
        <dbReference type="Rhea" id="RHEA:42916"/>
        <dbReference type="Rhea" id="RHEA-COMP:10000"/>
        <dbReference type="Rhea" id="RHEA-COMP:10001"/>
        <dbReference type="Rhea" id="RHEA-COMP:10152"/>
        <dbReference type="Rhea" id="RHEA-COMP:10282"/>
        <dbReference type="ChEBI" id="CHEBI:17319"/>
        <dbReference type="ChEBI" id="CHEBI:33737"/>
        <dbReference type="ChEBI" id="CHEBI:33738"/>
        <dbReference type="ChEBI" id="CHEBI:57844"/>
        <dbReference type="ChEBI" id="CHEBI:57856"/>
        <dbReference type="ChEBI" id="CHEBI:59789"/>
        <dbReference type="ChEBI" id="CHEBI:74411"/>
        <dbReference type="ChEBI" id="CHEBI:74497"/>
        <dbReference type="EC" id="2.1.1.192"/>
    </reaction>
</comment>
<feature type="binding site" evidence="14">
    <location>
        <position position="145"/>
    </location>
    <ligand>
        <name>[4Fe-4S] cluster</name>
        <dbReference type="ChEBI" id="CHEBI:49883"/>
        <note>4Fe-4S-S-AdoMet</note>
    </ligand>
</feature>
<comment type="caution">
    <text evidence="14">Lacks conserved residue(s) required for the propagation of feature annotation.</text>
</comment>
<dbReference type="PANTHER" id="PTHR30544">
    <property type="entry name" value="23S RRNA METHYLTRANSFERASE"/>
    <property type="match status" value="1"/>
</dbReference>
<dbReference type="InterPro" id="IPR007197">
    <property type="entry name" value="rSAM"/>
</dbReference>
<dbReference type="SUPFAM" id="SSF102114">
    <property type="entry name" value="Radical SAM enzymes"/>
    <property type="match status" value="1"/>
</dbReference>
<keyword evidence="6 14" id="KW-0489">Methyltransferase</keyword>
<evidence type="ECO:0000313" key="17">
    <source>
        <dbReference type="EMBL" id="OJH35605.1"/>
    </source>
</evidence>
<comment type="subcellular location">
    <subcellularLocation>
        <location evidence="1 14">Cytoplasm</location>
    </subcellularLocation>
</comment>
<evidence type="ECO:0000256" key="5">
    <source>
        <dbReference type="ARBA" id="ARBA00022552"/>
    </source>
</evidence>